<sequence length="203" mass="22504">MLKKENIKAICSIDTFDNSLKLCKQDNIIKVQINDMGEYGVKVTGLVKGNFGFYHTSKLTLNPNYRNIIEGYDCNCYEIETIKGPCRHCMALALALAEDSDENFDFKLKPRENKNSVSNVINNNVNQNVNSDIRPEINPQMHQDIHVEIPGVTAGATAGGDLYSTRNIENRYVENIKNVENISGTANNYADNAPAGTALTQDG</sequence>
<keyword evidence="1" id="KW-0863">Zinc-finger</keyword>
<organism evidence="3 4">
    <name type="scientific">Candidatus Limousia pullorum</name>
    <dbReference type="NCBI Taxonomy" id="2840860"/>
    <lineage>
        <taxon>Bacteria</taxon>
        <taxon>Bacillati</taxon>
        <taxon>Bacillota</taxon>
        <taxon>Clostridia</taxon>
        <taxon>Eubacteriales</taxon>
        <taxon>Oscillospiraceae</taxon>
        <taxon>Oscillospiraceae incertae sedis</taxon>
        <taxon>Candidatus Limousia</taxon>
    </lineage>
</organism>
<dbReference type="PROSITE" id="PS50966">
    <property type="entry name" value="ZF_SWIM"/>
    <property type="match status" value="1"/>
</dbReference>
<evidence type="ECO:0000259" key="2">
    <source>
        <dbReference type="PROSITE" id="PS50966"/>
    </source>
</evidence>
<reference evidence="3" key="1">
    <citation type="submission" date="2020-10" db="EMBL/GenBank/DDBJ databases">
        <authorList>
            <person name="Gilroy R."/>
        </authorList>
    </citation>
    <scope>NUCLEOTIDE SEQUENCE</scope>
    <source>
        <strain evidence="3">ChiGjej1B1-1684</strain>
    </source>
</reference>
<comment type="caution">
    <text evidence="3">The sequence shown here is derived from an EMBL/GenBank/DDBJ whole genome shotgun (WGS) entry which is preliminary data.</text>
</comment>
<keyword evidence="1" id="KW-0479">Metal-binding</keyword>
<dbReference type="InterPro" id="IPR007527">
    <property type="entry name" value="Znf_SWIM"/>
</dbReference>
<evidence type="ECO:0000313" key="4">
    <source>
        <dbReference type="Proteomes" id="UP000824118"/>
    </source>
</evidence>
<dbReference type="Proteomes" id="UP000824118">
    <property type="component" value="Unassembled WGS sequence"/>
</dbReference>
<gene>
    <name evidence="3" type="ORF">IAD22_04810</name>
</gene>
<dbReference type="AlphaFoldDB" id="A0A9D1S7N5"/>
<dbReference type="GO" id="GO:0008270">
    <property type="term" value="F:zinc ion binding"/>
    <property type="evidence" value="ECO:0007669"/>
    <property type="project" value="UniProtKB-KW"/>
</dbReference>
<evidence type="ECO:0000256" key="1">
    <source>
        <dbReference type="PROSITE-ProRule" id="PRU00325"/>
    </source>
</evidence>
<protein>
    <recommendedName>
        <fullName evidence="2">SWIM-type domain-containing protein</fullName>
    </recommendedName>
</protein>
<keyword evidence="1" id="KW-0862">Zinc</keyword>
<name>A0A9D1S7N5_9FIRM</name>
<dbReference type="EMBL" id="DVNG01000068">
    <property type="protein sequence ID" value="HIU50314.1"/>
    <property type="molecule type" value="Genomic_DNA"/>
</dbReference>
<feature type="domain" description="SWIM-type" evidence="2">
    <location>
        <begin position="65"/>
        <end position="97"/>
    </location>
</feature>
<feature type="non-terminal residue" evidence="3">
    <location>
        <position position="203"/>
    </location>
</feature>
<accession>A0A9D1S7N5</accession>
<reference evidence="3" key="2">
    <citation type="journal article" date="2021" name="PeerJ">
        <title>Extensive microbial diversity within the chicken gut microbiome revealed by metagenomics and culture.</title>
        <authorList>
            <person name="Gilroy R."/>
            <person name="Ravi A."/>
            <person name="Getino M."/>
            <person name="Pursley I."/>
            <person name="Horton D.L."/>
            <person name="Alikhan N.F."/>
            <person name="Baker D."/>
            <person name="Gharbi K."/>
            <person name="Hall N."/>
            <person name="Watson M."/>
            <person name="Adriaenssens E.M."/>
            <person name="Foster-Nyarko E."/>
            <person name="Jarju S."/>
            <person name="Secka A."/>
            <person name="Antonio M."/>
            <person name="Oren A."/>
            <person name="Chaudhuri R.R."/>
            <person name="La Ragione R."/>
            <person name="Hildebrand F."/>
            <person name="Pallen M.J."/>
        </authorList>
    </citation>
    <scope>NUCLEOTIDE SEQUENCE</scope>
    <source>
        <strain evidence="3">ChiGjej1B1-1684</strain>
    </source>
</reference>
<evidence type="ECO:0000313" key="3">
    <source>
        <dbReference type="EMBL" id="HIU50314.1"/>
    </source>
</evidence>
<proteinExistence type="predicted"/>